<dbReference type="InterPro" id="IPR001638">
    <property type="entry name" value="Solute-binding_3/MltF_N"/>
</dbReference>
<dbReference type="Pfam" id="PF00497">
    <property type="entry name" value="SBP_bac_3"/>
    <property type="match status" value="1"/>
</dbReference>
<keyword evidence="2 3" id="KW-0732">Signal</keyword>
<comment type="similarity">
    <text evidence="1">Belongs to the bacterial solute-binding protein 3 family.</text>
</comment>
<comment type="caution">
    <text evidence="5">The sequence shown here is derived from an EMBL/GenBank/DDBJ whole genome shotgun (WGS) entry which is preliminary data.</text>
</comment>
<dbReference type="STRING" id="454.Lisr_1486"/>
<name>A0A0W0VQS2_9GAMM</name>
<sequence>MLRTLILILLFSLSTINQAAVLRIGVPAFDPPFDMQADKNQHLSGFDVELMMEICRRLKKDCRFIPSSFVEIFEQLFKRKVDLIIGAISITAERQKKYLFSLPYMASYGQFINKNKAINKIKEIRGQRVGVLAGSLYEQLVSNLFNNDVEVVRYKLSDNIIDALMNDEIDAALMDEAASQYWKAANSAFNLVGKPIKVGVGFGIVANKDQIALIKQINHALIDMEADGTYLKIYKRYFD</sequence>
<accession>A0A0W0VQS2</accession>
<evidence type="ECO:0000256" key="3">
    <source>
        <dbReference type="SAM" id="SignalP"/>
    </source>
</evidence>
<dbReference type="RefSeq" id="WP_058501839.1">
    <property type="nucleotide sequence ID" value="NZ_CAAAJA010000027.1"/>
</dbReference>
<gene>
    <name evidence="5" type="primary">artJ_2</name>
    <name evidence="5" type="ORF">Lisr_1486</name>
</gene>
<dbReference type="PATRIC" id="fig|454.4.peg.1617"/>
<evidence type="ECO:0000313" key="6">
    <source>
        <dbReference type="Proteomes" id="UP000054761"/>
    </source>
</evidence>
<dbReference type="SMART" id="SM00062">
    <property type="entry name" value="PBPb"/>
    <property type="match status" value="1"/>
</dbReference>
<dbReference type="OrthoDB" id="9768183at2"/>
<dbReference type="PANTHER" id="PTHR35936:SF37">
    <property type="entry name" value="AMINO ACID ABC TRANSPORTER SUBSTRATE-BINDING PROTEIN"/>
    <property type="match status" value="1"/>
</dbReference>
<proteinExistence type="inferred from homology"/>
<dbReference type="EMBL" id="LNYH01000086">
    <property type="protein sequence ID" value="KTD22465.1"/>
    <property type="molecule type" value="Genomic_DNA"/>
</dbReference>
<dbReference type="CDD" id="cd13622">
    <property type="entry name" value="PBP2_Arg_3"/>
    <property type="match status" value="1"/>
</dbReference>
<organism evidence="5 6">
    <name type="scientific">Legionella israelensis</name>
    <dbReference type="NCBI Taxonomy" id="454"/>
    <lineage>
        <taxon>Bacteria</taxon>
        <taxon>Pseudomonadati</taxon>
        <taxon>Pseudomonadota</taxon>
        <taxon>Gammaproteobacteria</taxon>
        <taxon>Legionellales</taxon>
        <taxon>Legionellaceae</taxon>
        <taxon>Legionella</taxon>
    </lineage>
</organism>
<feature type="chain" id="PRO_5006914998" evidence="3">
    <location>
        <begin position="20"/>
        <end position="239"/>
    </location>
</feature>
<dbReference type="Gene3D" id="3.40.190.10">
    <property type="entry name" value="Periplasmic binding protein-like II"/>
    <property type="match status" value="2"/>
</dbReference>
<keyword evidence="6" id="KW-1185">Reference proteome</keyword>
<dbReference type="SUPFAM" id="SSF53850">
    <property type="entry name" value="Periplasmic binding protein-like II"/>
    <property type="match status" value="1"/>
</dbReference>
<evidence type="ECO:0000256" key="1">
    <source>
        <dbReference type="ARBA" id="ARBA00010333"/>
    </source>
</evidence>
<feature type="domain" description="Solute-binding protein family 3/N-terminal" evidence="4">
    <location>
        <begin position="21"/>
        <end position="239"/>
    </location>
</feature>
<evidence type="ECO:0000256" key="2">
    <source>
        <dbReference type="ARBA" id="ARBA00022729"/>
    </source>
</evidence>
<evidence type="ECO:0000313" key="5">
    <source>
        <dbReference type="EMBL" id="KTD22465.1"/>
    </source>
</evidence>
<feature type="signal peptide" evidence="3">
    <location>
        <begin position="1"/>
        <end position="19"/>
    </location>
</feature>
<dbReference type="PANTHER" id="PTHR35936">
    <property type="entry name" value="MEMBRANE-BOUND LYTIC MUREIN TRANSGLYCOSYLASE F"/>
    <property type="match status" value="1"/>
</dbReference>
<reference evidence="5 6" key="1">
    <citation type="submission" date="2015-11" db="EMBL/GenBank/DDBJ databases">
        <title>Genomic analysis of 38 Legionella species identifies large and diverse effector repertoires.</title>
        <authorList>
            <person name="Burstein D."/>
            <person name="Amaro F."/>
            <person name="Zusman T."/>
            <person name="Lifshitz Z."/>
            <person name="Cohen O."/>
            <person name="Gilbert J.A."/>
            <person name="Pupko T."/>
            <person name="Shuman H.A."/>
            <person name="Segal G."/>
        </authorList>
    </citation>
    <scope>NUCLEOTIDE SEQUENCE [LARGE SCALE GENOMIC DNA]</scope>
    <source>
        <strain evidence="5 6">Bercovier 4</strain>
    </source>
</reference>
<protein>
    <submittedName>
        <fullName evidence="5">Arginine 3rd transport system periplasmic binding protein</fullName>
    </submittedName>
</protein>
<dbReference type="AlphaFoldDB" id="A0A0W0VQS2"/>
<evidence type="ECO:0000259" key="4">
    <source>
        <dbReference type="SMART" id="SM00062"/>
    </source>
</evidence>
<dbReference type="Proteomes" id="UP000054761">
    <property type="component" value="Unassembled WGS sequence"/>
</dbReference>